<feature type="transmembrane region" description="Helical" evidence="1">
    <location>
        <begin position="6"/>
        <end position="24"/>
    </location>
</feature>
<gene>
    <name evidence="2" type="ORF">DXU93_06340</name>
</gene>
<proteinExistence type="predicted"/>
<dbReference type="Proteomes" id="UP000257127">
    <property type="component" value="Unassembled WGS sequence"/>
</dbReference>
<protein>
    <submittedName>
        <fullName evidence="2">Uncharacterized protein</fullName>
    </submittedName>
</protein>
<dbReference type="OrthoDB" id="1524706at2"/>
<dbReference type="AlphaFoldDB" id="A0A3E1EYI1"/>
<accession>A0A3E1EYI1</accession>
<dbReference type="EMBL" id="QURB01000003">
    <property type="protein sequence ID" value="RFC54604.1"/>
    <property type="molecule type" value="Genomic_DNA"/>
</dbReference>
<evidence type="ECO:0000256" key="1">
    <source>
        <dbReference type="SAM" id="Phobius"/>
    </source>
</evidence>
<keyword evidence="3" id="KW-1185">Reference proteome</keyword>
<comment type="caution">
    <text evidence="2">The sequence shown here is derived from an EMBL/GenBank/DDBJ whole genome shotgun (WGS) entry which is preliminary data.</text>
</comment>
<keyword evidence="1" id="KW-1133">Transmembrane helix</keyword>
<evidence type="ECO:0000313" key="2">
    <source>
        <dbReference type="EMBL" id="RFC54604.1"/>
    </source>
</evidence>
<name>A0A3E1EYI1_9FLAO</name>
<reference evidence="2 3" key="1">
    <citation type="submission" date="2018-08" db="EMBL/GenBank/DDBJ databases">
        <title>The draft genome squence of Brumimicrobium sp. N62.</title>
        <authorList>
            <person name="Du Z.-J."/>
            <person name="Luo H.-R."/>
        </authorList>
    </citation>
    <scope>NUCLEOTIDE SEQUENCE [LARGE SCALE GENOMIC DNA]</scope>
    <source>
        <strain evidence="2 3">N62</strain>
    </source>
</reference>
<keyword evidence="1" id="KW-0812">Transmembrane</keyword>
<sequence length="159" mass="18673">METGNIIIGIVSFLAVISPFIIMYQKSKKKEKELLKKLKEYAANHDFQIDQWEATGNLMLGLDEVNKVGFCIELIDGKFEIDHVLLNELSFCKVDREKRTVSYHNHPEKVTQSLKLYFYPKQKSDETKYFRLYDEEATKQLNGEIELSEVWESKFRALI</sequence>
<dbReference type="RefSeq" id="WP_116880439.1">
    <property type="nucleotide sequence ID" value="NZ_QURB01000003.1"/>
</dbReference>
<organism evidence="2 3">
    <name type="scientific">Brumimicrobium aurantiacum</name>
    <dbReference type="NCBI Taxonomy" id="1737063"/>
    <lineage>
        <taxon>Bacteria</taxon>
        <taxon>Pseudomonadati</taxon>
        <taxon>Bacteroidota</taxon>
        <taxon>Flavobacteriia</taxon>
        <taxon>Flavobacteriales</taxon>
        <taxon>Crocinitomicaceae</taxon>
        <taxon>Brumimicrobium</taxon>
    </lineage>
</organism>
<keyword evidence="1" id="KW-0472">Membrane</keyword>
<evidence type="ECO:0000313" key="3">
    <source>
        <dbReference type="Proteomes" id="UP000257127"/>
    </source>
</evidence>